<dbReference type="InterPro" id="IPR003326">
    <property type="entry name" value="TRA-1_regulated"/>
</dbReference>
<gene>
    <name evidence="2" type="ORF">CRE_21384</name>
</gene>
<dbReference type="FunCoup" id="E3MUN4">
    <property type="interactions" value="420"/>
</dbReference>
<dbReference type="AlphaFoldDB" id="E3MUN4"/>
<sequence length="163" mass="18832">MNWFIILSLFFIWNFQECHCCLKSKRSADYCECSDIIDLLDEYADRANIPMTEKVGCVRNITCDADDQTYVTIYFSASEIVRPDDNNNDIGYVDSTNLQTGVPRGPLDIFSSFGMSCENKKWYVTKYPFGLSYEKKDWKLEYITGDWDGKKSEIKFIACIAPP</sequence>
<dbReference type="CTD" id="9826475"/>
<dbReference type="OrthoDB" id="5891964at2759"/>
<dbReference type="RefSeq" id="XP_003100105.2">
    <property type="nucleotide sequence ID" value="XM_003100057.2"/>
</dbReference>
<dbReference type="OMA" id="WHNSEID"/>
<reference evidence="2" key="1">
    <citation type="submission" date="2007-07" db="EMBL/GenBank/DDBJ databases">
        <title>PCAP assembly of the Caenorhabditis remanei genome.</title>
        <authorList>
            <consortium name="The Caenorhabditis remanei Sequencing Consortium"/>
            <person name="Wilson R.K."/>
        </authorList>
    </citation>
    <scope>NUCLEOTIDE SEQUENCE [LARGE SCALE GENOMIC DNA]</scope>
    <source>
        <strain evidence="2">PB4641</strain>
    </source>
</reference>
<dbReference type="KEGG" id="crq:GCK72_007525"/>
<dbReference type="EMBL" id="DS268480">
    <property type="protein sequence ID" value="EFP09863.1"/>
    <property type="molecule type" value="Genomic_DNA"/>
</dbReference>
<evidence type="ECO:0000313" key="3">
    <source>
        <dbReference type="Proteomes" id="UP000008281"/>
    </source>
</evidence>
<dbReference type="HOGENOM" id="CLU_105165_2_0_1"/>
<feature type="signal peptide" evidence="1">
    <location>
        <begin position="1"/>
        <end position="20"/>
    </location>
</feature>
<proteinExistence type="predicted"/>
<protein>
    <submittedName>
        <fullName evidence="2">Uncharacterized protein</fullName>
    </submittedName>
</protein>
<accession>E3MUN4</accession>
<dbReference type="eggNOG" id="ENOG502TK4H">
    <property type="taxonomic scope" value="Eukaryota"/>
</dbReference>
<dbReference type="Pfam" id="PF02343">
    <property type="entry name" value="TRA-1_regulated"/>
    <property type="match status" value="1"/>
</dbReference>
<keyword evidence="1" id="KW-0732">Signal</keyword>
<evidence type="ECO:0000256" key="1">
    <source>
        <dbReference type="SAM" id="SignalP"/>
    </source>
</evidence>
<keyword evidence="3" id="KW-1185">Reference proteome</keyword>
<evidence type="ECO:0000313" key="2">
    <source>
        <dbReference type="EMBL" id="EFP09863.1"/>
    </source>
</evidence>
<organism evidence="3">
    <name type="scientific">Caenorhabditis remanei</name>
    <name type="common">Caenorhabditis vulgaris</name>
    <dbReference type="NCBI Taxonomy" id="31234"/>
    <lineage>
        <taxon>Eukaryota</taxon>
        <taxon>Metazoa</taxon>
        <taxon>Ecdysozoa</taxon>
        <taxon>Nematoda</taxon>
        <taxon>Chromadorea</taxon>
        <taxon>Rhabditida</taxon>
        <taxon>Rhabditina</taxon>
        <taxon>Rhabditomorpha</taxon>
        <taxon>Rhabditoidea</taxon>
        <taxon>Rhabditidae</taxon>
        <taxon>Peloderinae</taxon>
        <taxon>Caenorhabditis</taxon>
    </lineage>
</organism>
<dbReference type="GeneID" id="9826475"/>
<feature type="chain" id="PRO_5003177549" evidence="1">
    <location>
        <begin position="21"/>
        <end position="163"/>
    </location>
</feature>
<dbReference type="InParanoid" id="E3MUN4"/>
<dbReference type="Proteomes" id="UP000008281">
    <property type="component" value="Unassembled WGS sequence"/>
</dbReference>
<name>E3MUN4_CAERE</name>